<reference evidence="1" key="1">
    <citation type="submission" date="2016-10" db="EMBL/GenBank/DDBJ databases">
        <authorList>
            <person name="de Groot N.N."/>
        </authorList>
    </citation>
    <scope>NUCLEOTIDE SEQUENCE</scope>
</reference>
<organism evidence="1">
    <name type="scientific">hydrothermal vent metagenome</name>
    <dbReference type="NCBI Taxonomy" id="652676"/>
    <lineage>
        <taxon>unclassified sequences</taxon>
        <taxon>metagenomes</taxon>
        <taxon>ecological metagenomes</taxon>
    </lineage>
</organism>
<name>A0A1W1DHM6_9ZZZZ</name>
<evidence type="ECO:0000313" key="1">
    <source>
        <dbReference type="EMBL" id="SFV80786.1"/>
    </source>
</evidence>
<gene>
    <name evidence="1" type="ORF">MNB_SUP05-6-770</name>
</gene>
<proteinExistence type="predicted"/>
<protein>
    <submittedName>
        <fullName evidence="1">Uncharacterized protein</fullName>
    </submittedName>
</protein>
<dbReference type="EMBL" id="FPHV01000007">
    <property type="protein sequence ID" value="SFV80786.1"/>
    <property type="molecule type" value="Genomic_DNA"/>
</dbReference>
<accession>A0A1W1DHM6</accession>
<dbReference type="AlphaFoldDB" id="A0A1W1DHM6"/>
<sequence length="93" mass="10715">MKRILKQIILLITLGISSSVVADKEILYSDKNITIYTDNTITYTGKKTVPVFKPSSTWVEEDYFTQQEKYCEVDSKYVGKLMKGLKIKTKVQQ</sequence>